<evidence type="ECO:0000313" key="4">
    <source>
        <dbReference type="RefSeq" id="XP_002737763.1"/>
    </source>
</evidence>
<gene>
    <name evidence="4" type="primary">LOC100373930</name>
</gene>
<organism evidence="3 4">
    <name type="scientific">Saccoglossus kowalevskii</name>
    <name type="common">Acorn worm</name>
    <dbReference type="NCBI Taxonomy" id="10224"/>
    <lineage>
        <taxon>Eukaryota</taxon>
        <taxon>Metazoa</taxon>
        <taxon>Hemichordata</taxon>
        <taxon>Enteropneusta</taxon>
        <taxon>Harrimaniidae</taxon>
        <taxon>Saccoglossus</taxon>
    </lineage>
</organism>
<protein>
    <submittedName>
        <fullName evidence="4">Uncharacterized protein LOC100373930</fullName>
    </submittedName>
</protein>
<evidence type="ECO:0000256" key="2">
    <source>
        <dbReference type="SAM" id="Phobius"/>
    </source>
</evidence>
<feature type="transmembrane region" description="Helical" evidence="2">
    <location>
        <begin position="134"/>
        <end position="153"/>
    </location>
</feature>
<accession>A0ABM0GUR0</accession>
<evidence type="ECO:0000313" key="3">
    <source>
        <dbReference type="Proteomes" id="UP000694865"/>
    </source>
</evidence>
<dbReference type="GeneID" id="100373930"/>
<dbReference type="Proteomes" id="UP000694865">
    <property type="component" value="Unplaced"/>
</dbReference>
<dbReference type="RefSeq" id="XP_002737763.1">
    <property type="nucleotide sequence ID" value="XM_002737717.2"/>
</dbReference>
<keyword evidence="2" id="KW-0812">Transmembrane</keyword>
<reference evidence="4" key="1">
    <citation type="submission" date="2025-08" db="UniProtKB">
        <authorList>
            <consortium name="RefSeq"/>
        </authorList>
    </citation>
    <scope>IDENTIFICATION</scope>
    <source>
        <tissue evidence="4">Testes</tissue>
    </source>
</reference>
<keyword evidence="2" id="KW-0472">Membrane</keyword>
<name>A0ABM0GUR0_SACKO</name>
<keyword evidence="2" id="KW-1133">Transmembrane helix</keyword>
<feature type="region of interest" description="Disordered" evidence="1">
    <location>
        <begin position="1"/>
        <end position="34"/>
    </location>
</feature>
<feature type="transmembrane region" description="Helical" evidence="2">
    <location>
        <begin position="174"/>
        <end position="199"/>
    </location>
</feature>
<feature type="compositionally biased region" description="Basic and acidic residues" evidence="1">
    <location>
        <begin position="13"/>
        <end position="28"/>
    </location>
</feature>
<feature type="transmembrane region" description="Helical" evidence="2">
    <location>
        <begin position="89"/>
        <end position="122"/>
    </location>
</feature>
<keyword evidence="3" id="KW-1185">Reference proteome</keyword>
<proteinExistence type="predicted"/>
<feature type="transmembrane region" description="Helical" evidence="2">
    <location>
        <begin position="219"/>
        <end position="249"/>
    </location>
</feature>
<dbReference type="PANTHER" id="PTHR33444">
    <property type="entry name" value="SI:DKEY-19B23.12-RELATED"/>
    <property type="match status" value="1"/>
</dbReference>
<sequence>MDAANESQDIEAPQDKPPTHEEPQKGDPPKYGSIVSEIKKAKRESCGNKEFIKHVMAIISRSGERSTWSERVVTKMKKSLQESRENKEYLTLLCFPVMLMIGCVICISIFIAAPIAMIVIGAIYKDECNAQPYIPIYLIVGGSFSLFSCFISGGKSRSNRCQTNEEDPQKDECTCRSCISGLVSIFQVCWFIAGNVWIYKAYEPSYEDPTSADYCDKTLYLFSFWLMNVSYMLIGVGFCVCLLVIYCVYCREPCDDEE</sequence>
<dbReference type="PANTHER" id="PTHR33444:SF2">
    <property type="entry name" value="MARVEL DOMAIN-CONTAINING PROTEIN"/>
    <property type="match status" value="1"/>
</dbReference>
<dbReference type="InterPro" id="IPR040350">
    <property type="entry name" value="TMEM272"/>
</dbReference>
<evidence type="ECO:0000256" key="1">
    <source>
        <dbReference type="SAM" id="MobiDB-lite"/>
    </source>
</evidence>